<comment type="caution">
    <text evidence="1">The sequence shown here is derived from an EMBL/GenBank/DDBJ whole genome shotgun (WGS) entry which is preliminary data.</text>
</comment>
<dbReference type="GeneID" id="34566338"/>
<evidence type="ECO:0000313" key="1">
    <source>
        <dbReference type="EMBL" id="OHE91478.1"/>
    </source>
</evidence>
<dbReference type="Proteomes" id="UP000176998">
    <property type="component" value="Unassembled WGS sequence"/>
</dbReference>
<protein>
    <submittedName>
        <fullName evidence="1">Uncharacterized protein</fullName>
    </submittedName>
</protein>
<dbReference type="RefSeq" id="XP_022468651.1">
    <property type="nucleotide sequence ID" value="XM_022624828.1"/>
</dbReference>
<evidence type="ECO:0000313" key="2">
    <source>
        <dbReference type="Proteomes" id="UP000176998"/>
    </source>
</evidence>
<reference evidence="1 2" key="1">
    <citation type="submission" date="2016-09" db="EMBL/GenBank/DDBJ databases">
        <authorList>
            <person name="Capua I."/>
            <person name="De Benedictis P."/>
            <person name="Joannis T."/>
            <person name="Lombin L.H."/>
            <person name="Cattoli G."/>
        </authorList>
    </citation>
    <scope>NUCLEOTIDE SEQUENCE [LARGE SCALE GENOMIC DNA]</scope>
    <source>
        <strain evidence="1 2">IMI 309357</strain>
    </source>
</reference>
<proteinExistence type="predicted"/>
<gene>
    <name evidence="1" type="ORF">CORC01_13211</name>
</gene>
<accession>A0A1G4AQM2</accession>
<dbReference type="AlphaFoldDB" id="A0A1G4AQM2"/>
<sequence length="146" mass="16028">MNGVSDFPLLLRAEQCIVLIVCPQTHLRRPSVAARGKIFVLQFTYSGRRKGVLLSVDCYVAVHALQTAEAGSKSKTMSCPVCQRLGGSEFTELTFLFFQRSQADLRFPISTKALVDLRQAELTFPLGCVLGGRGTCTSASLRTNHF</sequence>
<dbReference type="EMBL" id="MJBS01000183">
    <property type="protein sequence ID" value="OHE91478.1"/>
    <property type="molecule type" value="Genomic_DNA"/>
</dbReference>
<name>A0A1G4AQM2_9PEZI</name>
<organism evidence="1 2">
    <name type="scientific">Colletotrichum orchidophilum</name>
    <dbReference type="NCBI Taxonomy" id="1209926"/>
    <lineage>
        <taxon>Eukaryota</taxon>
        <taxon>Fungi</taxon>
        <taxon>Dikarya</taxon>
        <taxon>Ascomycota</taxon>
        <taxon>Pezizomycotina</taxon>
        <taxon>Sordariomycetes</taxon>
        <taxon>Hypocreomycetidae</taxon>
        <taxon>Glomerellales</taxon>
        <taxon>Glomerellaceae</taxon>
        <taxon>Colletotrichum</taxon>
    </lineage>
</organism>
<keyword evidence="2" id="KW-1185">Reference proteome</keyword>